<dbReference type="AlphaFoldDB" id="A0A7W6R3E9"/>
<dbReference type="RefSeq" id="WP_184470301.1">
    <property type="nucleotide sequence ID" value="NZ_JACIFY010000008.1"/>
</dbReference>
<reference evidence="1 2" key="1">
    <citation type="submission" date="2020-08" db="EMBL/GenBank/DDBJ databases">
        <title>Genomic Encyclopedia of Type Strains, Phase IV (KMG-V): Genome sequencing to study the core and pangenomes of soil and plant-associated prokaryotes.</title>
        <authorList>
            <person name="Whitman W."/>
        </authorList>
    </citation>
    <scope>NUCLEOTIDE SEQUENCE [LARGE SCALE GENOMIC DNA]</scope>
    <source>
        <strain evidence="1 2">SEMIA 4089</strain>
    </source>
</reference>
<evidence type="ECO:0000313" key="1">
    <source>
        <dbReference type="EMBL" id="MBB4236104.1"/>
    </source>
</evidence>
<protein>
    <submittedName>
        <fullName evidence="1">Uncharacterized protein</fullName>
    </submittedName>
</protein>
<comment type="caution">
    <text evidence="1">The sequence shown here is derived from an EMBL/GenBank/DDBJ whole genome shotgun (WGS) entry which is preliminary data.</text>
</comment>
<sequence>MVLATRKVIFDAMQKLRFRITMKQDRCKLKKITCAPIIFHPMGAKRRTEEISPARL</sequence>
<proteinExistence type="predicted"/>
<name>A0A7W6R3E9_9HYPH</name>
<dbReference type="Proteomes" id="UP000540909">
    <property type="component" value="Unassembled WGS sequence"/>
</dbReference>
<gene>
    <name evidence="1" type="ORF">GGD57_002679</name>
</gene>
<organism evidence="1 2">
    <name type="scientific">Rhizobium esperanzae</name>
    <dbReference type="NCBI Taxonomy" id="1967781"/>
    <lineage>
        <taxon>Bacteria</taxon>
        <taxon>Pseudomonadati</taxon>
        <taxon>Pseudomonadota</taxon>
        <taxon>Alphaproteobacteria</taxon>
        <taxon>Hyphomicrobiales</taxon>
        <taxon>Rhizobiaceae</taxon>
        <taxon>Rhizobium/Agrobacterium group</taxon>
        <taxon>Rhizobium</taxon>
    </lineage>
</organism>
<dbReference type="EMBL" id="JACIFY010000008">
    <property type="protein sequence ID" value="MBB4236104.1"/>
    <property type="molecule type" value="Genomic_DNA"/>
</dbReference>
<evidence type="ECO:0000313" key="2">
    <source>
        <dbReference type="Proteomes" id="UP000540909"/>
    </source>
</evidence>
<accession>A0A7W6R3E9</accession>